<proteinExistence type="predicted"/>
<gene>
    <name evidence="1" type="ORF">LSAT_V11C300141180</name>
</gene>
<dbReference type="AlphaFoldDB" id="A0A9R1W2U1"/>
<accession>A0A9R1W2U1</accession>
<keyword evidence="2" id="KW-1185">Reference proteome</keyword>
<organism evidence="1 2">
    <name type="scientific">Lactuca sativa</name>
    <name type="common">Garden lettuce</name>
    <dbReference type="NCBI Taxonomy" id="4236"/>
    <lineage>
        <taxon>Eukaryota</taxon>
        <taxon>Viridiplantae</taxon>
        <taxon>Streptophyta</taxon>
        <taxon>Embryophyta</taxon>
        <taxon>Tracheophyta</taxon>
        <taxon>Spermatophyta</taxon>
        <taxon>Magnoliopsida</taxon>
        <taxon>eudicotyledons</taxon>
        <taxon>Gunneridae</taxon>
        <taxon>Pentapetalae</taxon>
        <taxon>asterids</taxon>
        <taxon>campanulids</taxon>
        <taxon>Asterales</taxon>
        <taxon>Asteraceae</taxon>
        <taxon>Cichorioideae</taxon>
        <taxon>Cichorieae</taxon>
        <taxon>Lactucinae</taxon>
        <taxon>Lactuca</taxon>
    </lineage>
</organism>
<comment type="caution">
    <text evidence="1">The sequence shown here is derived from an EMBL/GenBank/DDBJ whole genome shotgun (WGS) entry which is preliminary data.</text>
</comment>
<evidence type="ECO:0000313" key="1">
    <source>
        <dbReference type="EMBL" id="KAJ0217351.1"/>
    </source>
</evidence>
<name>A0A9R1W2U1_LACSA</name>
<dbReference type="Proteomes" id="UP000235145">
    <property type="component" value="Unassembled WGS sequence"/>
</dbReference>
<dbReference type="EMBL" id="NBSK02000003">
    <property type="protein sequence ID" value="KAJ0217351.1"/>
    <property type="molecule type" value="Genomic_DNA"/>
</dbReference>
<sequence length="115" mass="13156">MIKSSVQFKLAILIMISEQILDYLLIIQIRWWEKLVASILKLLSSANGLEFMKSVADKNHDLLRPSTCCFSMFKGPITNSDNDIYNLIRDDADDFQQGIYDKPLPFFGCGVGWFS</sequence>
<reference evidence="1 2" key="1">
    <citation type="journal article" date="2017" name="Nat. Commun.">
        <title>Genome assembly with in vitro proximity ligation data and whole-genome triplication in lettuce.</title>
        <authorList>
            <person name="Reyes-Chin-Wo S."/>
            <person name="Wang Z."/>
            <person name="Yang X."/>
            <person name="Kozik A."/>
            <person name="Arikit S."/>
            <person name="Song C."/>
            <person name="Xia L."/>
            <person name="Froenicke L."/>
            <person name="Lavelle D.O."/>
            <person name="Truco M.J."/>
            <person name="Xia R."/>
            <person name="Zhu S."/>
            <person name="Xu C."/>
            <person name="Xu H."/>
            <person name="Xu X."/>
            <person name="Cox K."/>
            <person name="Korf I."/>
            <person name="Meyers B.C."/>
            <person name="Michelmore R.W."/>
        </authorList>
    </citation>
    <scope>NUCLEOTIDE SEQUENCE [LARGE SCALE GENOMIC DNA]</scope>
    <source>
        <strain evidence="2">cv. Salinas</strain>
        <tissue evidence="1">Seedlings</tissue>
    </source>
</reference>
<evidence type="ECO:0000313" key="2">
    <source>
        <dbReference type="Proteomes" id="UP000235145"/>
    </source>
</evidence>
<protein>
    <submittedName>
        <fullName evidence="1">Uncharacterized protein</fullName>
    </submittedName>
</protein>